<organism evidence="1">
    <name type="scientific">Petromyces alliaceus</name>
    <name type="common">Aspergillus alliaceus</name>
    <dbReference type="NCBI Taxonomy" id="209559"/>
    <lineage>
        <taxon>Eukaryota</taxon>
        <taxon>Fungi</taxon>
        <taxon>Dikarya</taxon>
        <taxon>Ascomycota</taxon>
        <taxon>Pezizomycotina</taxon>
        <taxon>Eurotiomycetes</taxon>
        <taxon>Eurotiomycetidae</taxon>
        <taxon>Eurotiales</taxon>
        <taxon>Aspergillaceae</taxon>
        <taxon>Aspergillus</taxon>
        <taxon>Aspergillus subgen. Circumdati</taxon>
    </lineage>
</organism>
<proteinExistence type="predicted"/>
<sequence length="150" mass="17367">MLSMISTNRDVRRIPRYLRLRPIVGESGKSEHCGWTVYRHCYIWLQHYRHSLAKRSALGNLPSCKPHTRWVFATRNKPIQGYDLAWCVTCSSMWTYIALLLCTSSAYFSVSYIKTSLLIRTWATHPSIRIPYARALAVGEHPSVRPFVLP</sequence>
<protein>
    <submittedName>
        <fullName evidence="1">Uncharacterized protein</fullName>
    </submittedName>
</protein>
<dbReference type="Proteomes" id="UP000326877">
    <property type="component" value="Unassembled WGS sequence"/>
</dbReference>
<dbReference type="EMBL" id="ML735267">
    <property type="protein sequence ID" value="KAE8389320.1"/>
    <property type="molecule type" value="Genomic_DNA"/>
</dbReference>
<evidence type="ECO:0000313" key="1">
    <source>
        <dbReference type="EMBL" id="KAE8389320.1"/>
    </source>
</evidence>
<reference evidence="1" key="1">
    <citation type="submission" date="2019-04" db="EMBL/GenBank/DDBJ databases">
        <title>Friends and foes A comparative genomics studyof 23 Aspergillus species from section Flavi.</title>
        <authorList>
            <consortium name="DOE Joint Genome Institute"/>
            <person name="Kjaerbolling I."/>
            <person name="Vesth T."/>
            <person name="Frisvad J.C."/>
            <person name="Nybo J.L."/>
            <person name="Theobald S."/>
            <person name="Kildgaard S."/>
            <person name="Isbrandt T."/>
            <person name="Kuo A."/>
            <person name="Sato A."/>
            <person name="Lyhne E.K."/>
            <person name="Kogle M.E."/>
            <person name="Wiebenga A."/>
            <person name="Kun R.S."/>
            <person name="Lubbers R.J."/>
            <person name="Makela M.R."/>
            <person name="Barry K."/>
            <person name="Chovatia M."/>
            <person name="Clum A."/>
            <person name="Daum C."/>
            <person name="Haridas S."/>
            <person name="He G."/>
            <person name="LaButti K."/>
            <person name="Lipzen A."/>
            <person name="Mondo S."/>
            <person name="Riley R."/>
            <person name="Salamov A."/>
            <person name="Simmons B.A."/>
            <person name="Magnuson J.K."/>
            <person name="Henrissat B."/>
            <person name="Mortensen U.H."/>
            <person name="Larsen T.O."/>
            <person name="Devries R.P."/>
            <person name="Grigoriev I.V."/>
            <person name="Machida M."/>
            <person name="Baker S.E."/>
            <person name="Andersen M.R."/>
        </authorList>
    </citation>
    <scope>NUCLEOTIDE SEQUENCE [LARGE SCALE GENOMIC DNA]</scope>
    <source>
        <strain evidence="1">IBT 14317</strain>
    </source>
</reference>
<accession>A0A5N7C5F1</accession>
<gene>
    <name evidence="1" type="ORF">BDV23DRAFT_98953</name>
</gene>
<name>A0A5N7C5F1_PETAA</name>
<dbReference type="AlphaFoldDB" id="A0A5N7C5F1"/>